<dbReference type="EMBL" id="BMKQ01000001">
    <property type="protein sequence ID" value="GGF32082.1"/>
    <property type="molecule type" value="Genomic_DNA"/>
</dbReference>
<dbReference type="InterPro" id="IPR001707">
    <property type="entry name" value="Cmp_AcTrfase"/>
</dbReference>
<dbReference type="SUPFAM" id="SSF52777">
    <property type="entry name" value="CoA-dependent acyltransferases"/>
    <property type="match status" value="1"/>
</dbReference>
<gene>
    <name evidence="2" type="ORF">GCM10011519_01850</name>
</gene>
<reference evidence="2" key="1">
    <citation type="journal article" date="2014" name="Int. J. Syst. Evol. Microbiol.">
        <title>Complete genome sequence of Corynebacterium casei LMG S-19264T (=DSM 44701T), isolated from a smear-ripened cheese.</title>
        <authorList>
            <consortium name="US DOE Joint Genome Institute (JGI-PGF)"/>
            <person name="Walter F."/>
            <person name="Albersmeier A."/>
            <person name="Kalinowski J."/>
            <person name="Ruckert C."/>
        </authorList>
    </citation>
    <scope>NUCLEOTIDE SEQUENCE</scope>
    <source>
        <strain evidence="2">CGMCC 1.16067</strain>
    </source>
</reference>
<accession>A0A917BB56</accession>
<evidence type="ECO:0000313" key="2">
    <source>
        <dbReference type="EMBL" id="GGF32082.1"/>
    </source>
</evidence>
<comment type="caution">
    <text evidence="2">The sequence shown here is derived from an EMBL/GenBank/DDBJ whole genome shotgun (WGS) entry which is preliminary data.</text>
</comment>
<dbReference type="PANTHER" id="PTHR38474:SF2">
    <property type="entry name" value="CHLORAMPHENICOL ACETYLTRANSFERASE"/>
    <property type="match status" value="1"/>
</dbReference>
<dbReference type="AlphaFoldDB" id="A0A917BB56"/>
<organism evidence="2 3">
    <name type="scientific">Marmoricola endophyticus</name>
    <dbReference type="NCBI Taxonomy" id="2040280"/>
    <lineage>
        <taxon>Bacteria</taxon>
        <taxon>Bacillati</taxon>
        <taxon>Actinomycetota</taxon>
        <taxon>Actinomycetes</taxon>
        <taxon>Propionibacteriales</taxon>
        <taxon>Nocardioidaceae</taxon>
        <taxon>Marmoricola</taxon>
    </lineage>
</organism>
<dbReference type="GO" id="GO:0008811">
    <property type="term" value="F:chloramphenicol O-acetyltransferase activity"/>
    <property type="evidence" value="ECO:0007669"/>
    <property type="project" value="InterPro"/>
</dbReference>
<dbReference type="Pfam" id="PF00302">
    <property type="entry name" value="CAT"/>
    <property type="match status" value="1"/>
</dbReference>
<evidence type="ECO:0000313" key="3">
    <source>
        <dbReference type="Proteomes" id="UP000649179"/>
    </source>
</evidence>
<dbReference type="PIRSF" id="PIRSF000440">
    <property type="entry name" value="CAT"/>
    <property type="match status" value="1"/>
</dbReference>
<name>A0A917BB56_9ACTN</name>
<proteinExistence type="predicted"/>
<keyword evidence="3" id="KW-1185">Reference proteome</keyword>
<protein>
    <submittedName>
        <fullName evidence="2">Chloramphenicol acetyltransferase</fullName>
    </submittedName>
</protein>
<dbReference type="SMART" id="SM01059">
    <property type="entry name" value="CAT"/>
    <property type="match status" value="1"/>
</dbReference>
<dbReference type="InterPro" id="IPR023213">
    <property type="entry name" value="CAT-like_dom_sf"/>
</dbReference>
<sequence length="216" mass="24402">MDRPEPIDQSTWARTEHFRHYREVVPCTFAITVEVDVTALRTAVRDSGRNAYAAQVWALASVVDRHRELRMTLLDGRPATWPRVDPSFTVLNPERETFCAVWTPYDPDFATFHEQASGLLAEHRHATTMFPQGTKPAHTFDVSSLPWTSFTAFSLQVAVGDHFLPIFTLGRYVERDGRTLLPVALQVHHAATDGLHAGRALEDLRSLVGDPEWVRS</sequence>
<reference evidence="2" key="2">
    <citation type="submission" date="2020-09" db="EMBL/GenBank/DDBJ databases">
        <authorList>
            <person name="Sun Q."/>
            <person name="Zhou Y."/>
        </authorList>
    </citation>
    <scope>NUCLEOTIDE SEQUENCE</scope>
    <source>
        <strain evidence="2">CGMCC 1.16067</strain>
    </source>
</reference>
<dbReference type="Proteomes" id="UP000649179">
    <property type="component" value="Unassembled WGS sequence"/>
</dbReference>
<feature type="active site" description="Proton acceptor" evidence="1">
    <location>
        <position position="189"/>
    </location>
</feature>
<dbReference type="RefSeq" id="WP_188777380.1">
    <property type="nucleotide sequence ID" value="NZ_BMKQ01000001.1"/>
</dbReference>
<dbReference type="Gene3D" id="3.30.559.10">
    <property type="entry name" value="Chloramphenicol acetyltransferase-like domain"/>
    <property type="match status" value="1"/>
</dbReference>
<evidence type="ECO:0000256" key="1">
    <source>
        <dbReference type="PIRSR" id="PIRSR000440-1"/>
    </source>
</evidence>
<dbReference type="PANTHER" id="PTHR38474">
    <property type="entry name" value="SLR0299 PROTEIN"/>
    <property type="match status" value="1"/>
</dbReference>